<dbReference type="SUPFAM" id="SSF46955">
    <property type="entry name" value="Putative DNA-binding domain"/>
    <property type="match status" value="1"/>
</dbReference>
<dbReference type="PROSITE" id="PS00552">
    <property type="entry name" value="HTH_MERR_1"/>
    <property type="match status" value="1"/>
</dbReference>
<organism evidence="4 5">
    <name type="scientific">Staphylococcus succinus</name>
    <dbReference type="NCBI Taxonomy" id="61015"/>
    <lineage>
        <taxon>Bacteria</taxon>
        <taxon>Bacillati</taxon>
        <taxon>Bacillota</taxon>
        <taxon>Bacilli</taxon>
        <taxon>Bacillales</taxon>
        <taxon>Staphylococcaceae</taxon>
        <taxon>Staphylococcus</taxon>
    </lineage>
</organism>
<sequence>MNLTETLFTTGEFAKLCDVKKQTLFHYDEAGILKPEHRNENGYRFYSLKQMEIFNVIEMLKSLELSLIEIKDFLASRSIAESVQLLNTKEREIDLKIKQMEQLKESIKNKRNYLKESSEADFATIKIVELPQTYYLISEDLSQSNIKSSSQLLMNFIKKHHLDFGYPIGVIIRKEDIKNENNDHLANFYTQIEKNRHAPHLVRDAGQYVIAYHEGHDDLLYQTHRKIDAYLQKAGYEIVGDSFEEYAVDEISTDGPDKYVTKISMEVVKY</sequence>
<name>A0A9Q6HN68_9STAP</name>
<feature type="domain" description="HTH merR-type" evidence="3">
    <location>
        <begin position="7"/>
        <end position="76"/>
    </location>
</feature>
<proteinExistence type="predicted"/>
<dbReference type="Gene3D" id="3.20.80.10">
    <property type="entry name" value="Regulatory factor, effector binding domain"/>
    <property type="match status" value="1"/>
</dbReference>
<gene>
    <name evidence="4" type="ORF">BU058_09525</name>
</gene>
<protein>
    <recommendedName>
        <fullName evidence="3">HTH merR-type domain-containing protein</fullName>
    </recommendedName>
</protein>
<dbReference type="PANTHER" id="PTHR30204">
    <property type="entry name" value="REDOX-CYCLING DRUG-SENSING TRANSCRIPTIONAL ACTIVATOR SOXR"/>
    <property type="match status" value="1"/>
</dbReference>
<dbReference type="Pfam" id="PF06445">
    <property type="entry name" value="GyrI-like"/>
    <property type="match status" value="1"/>
</dbReference>
<dbReference type="GO" id="GO:0003677">
    <property type="term" value="F:DNA binding"/>
    <property type="evidence" value="ECO:0007669"/>
    <property type="project" value="UniProtKB-KW"/>
</dbReference>
<dbReference type="SUPFAM" id="SSF55136">
    <property type="entry name" value="Probable bacterial effector-binding domain"/>
    <property type="match status" value="1"/>
</dbReference>
<evidence type="ECO:0000256" key="2">
    <source>
        <dbReference type="SAM" id="Coils"/>
    </source>
</evidence>
<dbReference type="SMART" id="SM00422">
    <property type="entry name" value="HTH_MERR"/>
    <property type="match status" value="1"/>
</dbReference>
<dbReference type="InterPro" id="IPR029442">
    <property type="entry name" value="GyrI-like"/>
</dbReference>
<dbReference type="InterPro" id="IPR000551">
    <property type="entry name" value="MerR-type_HTH_dom"/>
</dbReference>
<dbReference type="Pfam" id="PF13411">
    <property type="entry name" value="MerR_1"/>
    <property type="match status" value="1"/>
</dbReference>
<dbReference type="InterPro" id="IPR011256">
    <property type="entry name" value="Reg_factor_effector_dom_sf"/>
</dbReference>
<dbReference type="GO" id="GO:0003700">
    <property type="term" value="F:DNA-binding transcription factor activity"/>
    <property type="evidence" value="ECO:0007669"/>
    <property type="project" value="InterPro"/>
</dbReference>
<evidence type="ECO:0000259" key="3">
    <source>
        <dbReference type="PROSITE" id="PS50937"/>
    </source>
</evidence>
<evidence type="ECO:0000313" key="4">
    <source>
        <dbReference type="EMBL" id="PTI74904.1"/>
    </source>
</evidence>
<dbReference type="PANTHER" id="PTHR30204:SF85">
    <property type="entry name" value="MULTIDRUG-EFFLUX TRANSPORTER 2 REGULATOR"/>
    <property type="match status" value="1"/>
</dbReference>
<dbReference type="Gene3D" id="1.10.1660.10">
    <property type="match status" value="1"/>
</dbReference>
<accession>A0A9Q6HN68</accession>
<keyword evidence="1" id="KW-0238">DNA-binding</keyword>
<dbReference type="InterPro" id="IPR047057">
    <property type="entry name" value="MerR_fam"/>
</dbReference>
<comment type="caution">
    <text evidence="4">The sequence shown here is derived from an EMBL/GenBank/DDBJ whole genome shotgun (WGS) entry which is preliminary data.</text>
</comment>
<dbReference type="EMBL" id="PZFQ01000031">
    <property type="protein sequence ID" value="PTI74904.1"/>
    <property type="molecule type" value="Genomic_DNA"/>
</dbReference>
<dbReference type="RefSeq" id="WP_107545201.1">
    <property type="nucleotide sequence ID" value="NZ_PZFQ01000031.1"/>
</dbReference>
<dbReference type="AlphaFoldDB" id="A0A9Q6HN68"/>
<dbReference type="Proteomes" id="UP000241960">
    <property type="component" value="Unassembled WGS sequence"/>
</dbReference>
<reference evidence="4 5" key="1">
    <citation type="journal article" date="2016" name="Front. Microbiol.">
        <title>Comprehensive Phylogenetic Analysis of Bovine Non-aureus Staphylococci Species Based on Whole-Genome Sequencing.</title>
        <authorList>
            <person name="Naushad S."/>
            <person name="Barkema H.W."/>
            <person name="Luby C."/>
            <person name="Condas L.A."/>
            <person name="Nobrega D.B."/>
            <person name="Carson D.A."/>
            <person name="De Buck J."/>
        </authorList>
    </citation>
    <scope>NUCLEOTIDE SEQUENCE [LARGE SCALE GENOMIC DNA]</scope>
    <source>
        <strain evidence="4 5">SNUC 1231</strain>
    </source>
</reference>
<dbReference type="InterPro" id="IPR009061">
    <property type="entry name" value="DNA-bd_dom_put_sf"/>
</dbReference>
<evidence type="ECO:0000256" key="1">
    <source>
        <dbReference type="ARBA" id="ARBA00023125"/>
    </source>
</evidence>
<feature type="coiled-coil region" evidence="2">
    <location>
        <begin position="86"/>
        <end position="120"/>
    </location>
</feature>
<evidence type="ECO:0000313" key="5">
    <source>
        <dbReference type="Proteomes" id="UP000241960"/>
    </source>
</evidence>
<keyword evidence="2" id="KW-0175">Coiled coil</keyword>
<dbReference type="PROSITE" id="PS50937">
    <property type="entry name" value="HTH_MERR_2"/>
    <property type="match status" value="1"/>
</dbReference>